<organism evidence="1 2">
    <name type="scientific">Nesidiocoris tenuis</name>
    <dbReference type="NCBI Taxonomy" id="355587"/>
    <lineage>
        <taxon>Eukaryota</taxon>
        <taxon>Metazoa</taxon>
        <taxon>Ecdysozoa</taxon>
        <taxon>Arthropoda</taxon>
        <taxon>Hexapoda</taxon>
        <taxon>Insecta</taxon>
        <taxon>Pterygota</taxon>
        <taxon>Neoptera</taxon>
        <taxon>Paraneoptera</taxon>
        <taxon>Hemiptera</taxon>
        <taxon>Heteroptera</taxon>
        <taxon>Panheteroptera</taxon>
        <taxon>Cimicomorpha</taxon>
        <taxon>Miridae</taxon>
        <taxon>Dicyphina</taxon>
        <taxon>Nesidiocoris</taxon>
    </lineage>
</organism>
<reference evidence="1 2" key="1">
    <citation type="submission" date="2023-09" db="EMBL/GenBank/DDBJ databases">
        <title>Nesidiocoris tenuis whole genome shotgun sequence.</title>
        <authorList>
            <person name="Shibata T."/>
            <person name="Shimoda M."/>
            <person name="Kobayashi T."/>
            <person name="Uehara T."/>
        </authorList>
    </citation>
    <scope>NUCLEOTIDE SEQUENCE [LARGE SCALE GENOMIC DNA]</scope>
    <source>
        <strain evidence="1 2">Japan</strain>
    </source>
</reference>
<gene>
    <name evidence="1" type="ORF">NTJ_01260</name>
</gene>
<name>A0ABN7ABF9_9HEMI</name>
<evidence type="ECO:0000313" key="2">
    <source>
        <dbReference type="Proteomes" id="UP001307889"/>
    </source>
</evidence>
<sequence>MAEGLILTRPRSPCSRVAREACEVVVHLEPQHRKHGHFTSWGHIDRHPHKENLFGLVCADPAAYFRAPQGDPRAP</sequence>
<proteinExistence type="predicted"/>
<dbReference type="Proteomes" id="UP001307889">
    <property type="component" value="Chromosome 1"/>
</dbReference>
<evidence type="ECO:0000313" key="1">
    <source>
        <dbReference type="EMBL" id="BES88454.1"/>
    </source>
</evidence>
<keyword evidence="2" id="KW-1185">Reference proteome</keyword>
<accession>A0ABN7ABF9</accession>
<dbReference type="EMBL" id="AP028909">
    <property type="protein sequence ID" value="BES88454.1"/>
    <property type="molecule type" value="Genomic_DNA"/>
</dbReference>
<protein>
    <submittedName>
        <fullName evidence="1">Uncharacterized protein</fullName>
    </submittedName>
</protein>